<reference evidence="1" key="1">
    <citation type="journal article" date="2020" name="New Phytol.">
        <title>Comparative genomics reveals dynamic genome evolution in host specialist ectomycorrhizal fungi.</title>
        <authorList>
            <person name="Lofgren L.A."/>
            <person name="Nguyen N.H."/>
            <person name="Vilgalys R."/>
            <person name="Ruytinx J."/>
            <person name="Liao H.L."/>
            <person name="Branco S."/>
            <person name="Kuo A."/>
            <person name="LaButti K."/>
            <person name="Lipzen A."/>
            <person name="Andreopoulos W."/>
            <person name="Pangilinan J."/>
            <person name="Riley R."/>
            <person name="Hundley H."/>
            <person name="Na H."/>
            <person name="Barry K."/>
            <person name="Grigoriev I.V."/>
            <person name="Stajich J.E."/>
            <person name="Kennedy P.G."/>
        </authorList>
    </citation>
    <scope>NUCLEOTIDE SEQUENCE</scope>
    <source>
        <strain evidence="1">FC203</strain>
    </source>
</reference>
<organism evidence="1 2">
    <name type="scientific">Suillus fuscotomentosus</name>
    <dbReference type="NCBI Taxonomy" id="1912939"/>
    <lineage>
        <taxon>Eukaryota</taxon>
        <taxon>Fungi</taxon>
        <taxon>Dikarya</taxon>
        <taxon>Basidiomycota</taxon>
        <taxon>Agaricomycotina</taxon>
        <taxon>Agaricomycetes</taxon>
        <taxon>Agaricomycetidae</taxon>
        <taxon>Boletales</taxon>
        <taxon>Suillineae</taxon>
        <taxon>Suillaceae</taxon>
        <taxon>Suillus</taxon>
    </lineage>
</organism>
<dbReference type="EMBL" id="JABBWK010000040">
    <property type="protein sequence ID" value="KAG1898345.1"/>
    <property type="molecule type" value="Genomic_DNA"/>
</dbReference>
<protein>
    <submittedName>
        <fullName evidence="1">Uncharacterized protein</fullName>
    </submittedName>
</protein>
<dbReference type="RefSeq" id="XP_041223921.1">
    <property type="nucleotide sequence ID" value="XM_041377175.1"/>
</dbReference>
<proteinExistence type="predicted"/>
<gene>
    <name evidence="1" type="ORF">F5891DRAFT_981982</name>
</gene>
<dbReference type="Proteomes" id="UP001195769">
    <property type="component" value="Unassembled WGS sequence"/>
</dbReference>
<evidence type="ECO:0000313" key="1">
    <source>
        <dbReference type="EMBL" id="KAG1898345.1"/>
    </source>
</evidence>
<comment type="caution">
    <text evidence="1">The sequence shown here is derived from an EMBL/GenBank/DDBJ whole genome shotgun (WGS) entry which is preliminary data.</text>
</comment>
<evidence type="ECO:0000313" key="2">
    <source>
        <dbReference type="Proteomes" id="UP001195769"/>
    </source>
</evidence>
<keyword evidence="2" id="KW-1185">Reference proteome</keyword>
<accession>A0AAD4E254</accession>
<dbReference type="AlphaFoldDB" id="A0AAD4E254"/>
<name>A0AAD4E254_9AGAM</name>
<sequence length="519" mass="57720">MGKKEKKYELCFNGDFDEVTSMLSDMYVTELLRTPNFLRGQHSRTIEGPVELGGATSEAKSQTSPNTISPVMDSTILQDPYDCGWDDPTVDGAAAVHEFSAPDSYDCRWEDGTTAPEEAAKPGDGNAISEGWHNLAARNTLTCVDEIECMPNSQTSPHPMDPVPDSMTLIDDPYDCRWDGAIAPSNQLSMPDPYDCGWEDQTAAPNEVIMPGENWAALSNPMRNEVLQEPIPADDVYQSEWDDPMVNRAVSLNESAAADPYDCGWEDSVDTEASAMNVSSEERLNPSQDEGLCDDPQLPRYFRILPMNMGTIVQIGTLFPPDRSRSDSINSFKVDDVDMENTLPDIQKDSTEDLYDCGWDDPMDNTTIKEQPEVSEMREEIDVIDLTSPEGREVIDLTSLPATSRRSSSPADPNVFEEAEESMRRAIQRLNSIGHNDSPSRLTYTIVTPAVARVPDPRPAITFMANRSLFGAYADAKDRVTELGADVINIHRLLNIHRRIMDPLDAMITGIEQRQPRMH</sequence>
<dbReference type="GeneID" id="64671473"/>